<dbReference type="InterPro" id="IPR001734">
    <property type="entry name" value="Na/solute_symporter"/>
</dbReference>
<dbReference type="SMART" id="SM00387">
    <property type="entry name" value="HATPase_c"/>
    <property type="match status" value="1"/>
</dbReference>
<feature type="transmembrane region" description="Helical" evidence="14">
    <location>
        <begin position="474"/>
        <end position="494"/>
    </location>
</feature>
<dbReference type="PROSITE" id="PS50283">
    <property type="entry name" value="NA_SOLUT_SYMP_3"/>
    <property type="match status" value="1"/>
</dbReference>
<feature type="transmembrane region" description="Helical" evidence="14">
    <location>
        <begin position="277"/>
        <end position="302"/>
    </location>
</feature>
<feature type="transmembrane region" description="Helical" evidence="14">
    <location>
        <begin position="433"/>
        <end position="454"/>
    </location>
</feature>
<evidence type="ECO:0000256" key="2">
    <source>
        <dbReference type="ARBA" id="ARBA00004141"/>
    </source>
</evidence>
<dbReference type="Gene3D" id="1.20.1730.10">
    <property type="entry name" value="Sodium/glucose cotransporter"/>
    <property type="match status" value="1"/>
</dbReference>
<feature type="transmembrane region" description="Helical" evidence="14">
    <location>
        <begin position="322"/>
        <end position="355"/>
    </location>
</feature>
<keyword evidence="13 14" id="KW-0472">Membrane</keyword>
<evidence type="ECO:0000256" key="1">
    <source>
        <dbReference type="ARBA" id="ARBA00000085"/>
    </source>
</evidence>
<dbReference type="CDD" id="cd00082">
    <property type="entry name" value="HisKA"/>
    <property type="match status" value="1"/>
</dbReference>
<evidence type="ECO:0000256" key="9">
    <source>
        <dbReference type="ARBA" id="ARBA00022777"/>
    </source>
</evidence>
<dbReference type="Gene3D" id="3.30.565.10">
    <property type="entry name" value="Histidine kinase-like ATPase, C-terminal domain"/>
    <property type="match status" value="1"/>
</dbReference>
<evidence type="ECO:0000256" key="8">
    <source>
        <dbReference type="ARBA" id="ARBA00022741"/>
    </source>
</evidence>
<dbReference type="EMBL" id="AKGD01000001">
    <property type="protein sequence ID" value="EIT71931.1"/>
    <property type="molecule type" value="Genomic_DNA"/>
</dbReference>
<name>I8I5T7_9GAMM</name>
<keyword evidence="8" id="KW-0547">Nucleotide-binding</keyword>
<dbReference type="SMART" id="SM00091">
    <property type="entry name" value="PAS"/>
    <property type="match status" value="1"/>
</dbReference>
<dbReference type="PRINTS" id="PR00344">
    <property type="entry name" value="BCTRLSENSOR"/>
</dbReference>
<dbReference type="NCBIfam" id="TIGR00229">
    <property type="entry name" value="sensory_box"/>
    <property type="match status" value="1"/>
</dbReference>
<gene>
    <name evidence="16" type="ORF">WQQ_20680</name>
</gene>
<evidence type="ECO:0000256" key="4">
    <source>
        <dbReference type="ARBA" id="ARBA00012438"/>
    </source>
</evidence>
<dbReference type="InterPro" id="IPR036890">
    <property type="entry name" value="HATPase_C_sf"/>
</dbReference>
<keyword evidence="12" id="KW-0902">Two-component regulatory system</keyword>
<dbReference type="InterPro" id="IPR003594">
    <property type="entry name" value="HATPase_dom"/>
</dbReference>
<organism evidence="16 17">
    <name type="scientific">Hydrocarboniphaga effusa AP103</name>
    <dbReference type="NCBI Taxonomy" id="1172194"/>
    <lineage>
        <taxon>Bacteria</taxon>
        <taxon>Pseudomonadati</taxon>
        <taxon>Pseudomonadota</taxon>
        <taxon>Gammaproteobacteria</taxon>
        <taxon>Nevskiales</taxon>
        <taxon>Nevskiaceae</taxon>
        <taxon>Hydrocarboniphaga</taxon>
    </lineage>
</organism>
<evidence type="ECO:0000259" key="15">
    <source>
        <dbReference type="PROSITE" id="PS50109"/>
    </source>
</evidence>
<keyword evidence="7 14" id="KW-0812">Transmembrane</keyword>
<dbReference type="SMART" id="SM00388">
    <property type="entry name" value="HisKA"/>
    <property type="match status" value="1"/>
</dbReference>
<proteinExistence type="inferred from homology"/>
<dbReference type="SUPFAM" id="SSF47384">
    <property type="entry name" value="Homodimeric domain of signal transducing histidine kinase"/>
    <property type="match status" value="1"/>
</dbReference>
<feature type="transmembrane region" description="Helical" evidence="14">
    <location>
        <begin position="152"/>
        <end position="170"/>
    </location>
</feature>
<dbReference type="PROSITE" id="PS50109">
    <property type="entry name" value="HIS_KIN"/>
    <property type="match status" value="1"/>
</dbReference>
<protein>
    <recommendedName>
        <fullName evidence="4">histidine kinase</fullName>
        <ecNumber evidence="4">2.7.13.3</ecNumber>
    </recommendedName>
</protein>
<comment type="subcellular location">
    <subcellularLocation>
        <location evidence="2">Membrane</location>
        <topology evidence="2">Multi-pass membrane protein</topology>
    </subcellularLocation>
</comment>
<reference evidence="16 17" key="1">
    <citation type="journal article" date="2012" name="J. Bacteriol.">
        <title>Genome Sequence of n-Alkane-Degrading Hydrocarboniphaga effusa Strain AP103T (ATCC BAA-332T).</title>
        <authorList>
            <person name="Chang H.K."/>
            <person name="Zylstra G.J."/>
            <person name="Chae J.C."/>
        </authorList>
    </citation>
    <scope>NUCLEOTIDE SEQUENCE [LARGE SCALE GENOMIC DNA]</scope>
    <source>
        <strain evidence="16 17">AP103</strain>
    </source>
</reference>
<dbReference type="PANTHER" id="PTHR43065">
    <property type="entry name" value="SENSOR HISTIDINE KINASE"/>
    <property type="match status" value="1"/>
</dbReference>
<dbReference type="Pfam" id="PF02518">
    <property type="entry name" value="HATPase_c"/>
    <property type="match status" value="1"/>
</dbReference>
<feature type="transmembrane region" description="Helical" evidence="14">
    <location>
        <begin position="182"/>
        <end position="206"/>
    </location>
</feature>
<dbReference type="Gene3D" id="3.30.450.20">
    <property type="entry name" value="PAS domain"/>
    <property type="match status" value="1"/>
</dbReference>
<evidence type="ECO:0000256" key="3">
    <source>
        <dbReference type="ARBA" id="ARBA00006434"/>
    </source>
</evidence>
<feature type="transmembrane region" description="Helical" evidence="14">
    <location>
        <begin position="405"/>
        <end position="426"/>
    </location>
</feature>
<evidence type="ECO:0000256" key="7">
    <source>
        <dbReference type="ARBA" id="ARBA00022692"/>
    </source>
</evidence>
<keyword evidence="9" id="KW-0418">Kinase</keyword>
<dbReference type="GO" id="GO:0005524">
    <property type="term" value="F:ATP binding"/>
    <property type="evidence" value="ECO:0007669"/>
    <property type="project" value="UniProtKB-KW"/>
</dbReference>
<evidence type="ECO:0000313" key="17">
    <source>
        <dbReference type="Proteomes" id="UP000003704"/>
    </source>
</evidence>
<dbReference type="GO" id="GO:0022857">
    <property type="term" value="F:transmembrane transporter activity"/>
    <property type="evidence" value="ECO:0007669"/>
    <property type="project" value="InterPro"/>
</dbReference>
<accession>I8I5T7</accession>
<keyword evidence="17" id="KW-1185">Reference proteome</keyword>
<comment type="catalytic activity">
    <reaction evidence="1">
        <text>ATP + protein L-histidine = ADP + protein N-phospho-L-histidine.</text>
        <dbReference type="EC" id="2.7.13.3"/>
    </reaction>
</comment>
<dbReference type="RefSeq" id="WP_007185016.1">
    <property type="nucleotide sequence ID" value="NZ_AKGD01000001.1"/>
</dbReference>
<evidence type="ECO:0000256" key="6">
    <source>
        <dbReference type="ARBA" id="ARBA00022679"/>
    </source>
</evidence>
<dbReference type="Pfam" id="PF00512">
    <property type="entry name" value="HisKA"/>
    <property type="match status" value="1"/>
</dbReference>
<dbReference type="InterPro" id="IPR004358">
    <property type="entry name" value="Sig_transdc_His_kin-like_C"/>
</dbReference>
<comment type="caution">
    <text evidence="16">The sequence shown here is derived from an EMBL/GenBank/DDBJ whole genome shotgun (WGS) entry which is preliminary data.</text>
</comment>
<keyword evidence="5" id="KW-0597">Phosphoprotein</keyword>
<dbReference type="SUPFAM" id="SSF55785">
    <property type="entry name" value="PYP-like sensor domain (PAS domain)"/>
    <property type="match status" value="1"/>
</dbReference>
<keyword evidence="6" id="KW-0808">Transferase</keyword>
<evidence type="ECO:0000256" key="12">
    <source>
        <dbReference type="ARBA" id="ARBA00023012"/>
    </source>
</evidence>
<feature type="transmembrane region" description="Helical" evidence="14">
    <location>
        <begin position="113"/>
        <end position="132"/>
    </location>
</feature>
<keyword evidence="10" id="KW-0067">ATP-binding</keyword>
<feature type="transmembrane region" description="Helical" evidence="14">
    <location>
        <begin position="376"/>
        <end position="393"/>
    </location>
</feature>
<dbReference type="InterPro" id="IPR036097">
    <property type="entry name" value="HisK_dim/P_sf"/>
</dbReference>
<dbReference type="InterPro" id="IPR003661">
    <property type="entry name" value="HisK_dim/P_dom"/>
</dbReference>
<dbReference type="Gene3D" id="1.10.287.130">
    <property type="match status" value="1"/>
</dbReference>
<dbReference type="InterPro" id="IPR035965">
    <property type="entry name" value="PAS-like_dom_sf"/>
</dbReference>
<dbReference type="PATRIC" id="fig|1172194.4.peg.2004"/>
<evidence type="ECO:0000256" key="5">
    <source>
        <dbReference type="ARBA" id="ARBA00022553"/>
    </source>
</evidence>
<feature type="domain" description="Histidine kinase" evidence="15">
    <location>
        <begin position="753"/>
        <end position="961"/>
    </location>
</feature>
<evidence type="ECO:0000256" key="13">
    <source>
        <dbReference type="ARBA" id="ARBA00023136"/>
    </source>
</evidence>
<evidence type="ECO:0000256" key="14">
    <source>
        <dbReference type="SAM" id="Phobius"/>
    </source>
</evidence>
<feature type="transmembrane region" description="Helical" evidence="14">
    <location>
        <begin position="239"/>
        <end position="256"/>
    </location>
</feature>
<dbReference type="AlphaFoldDB" id="I8I5T7"/>
<feature type="transmembrane region" description="Helical" evidence="14">
    <location>
        <begin position="65"/>
        <end position="86"/>
    </location>
</feature>
<dbReference type="GO" id="GO:0016020">
    <property type="term" value="C:membrane"/>
    <property type="evidence" value="ECO:0007669"/>
    <property type="project" value="UniProtKB-SubCell"/>
</dbReference>
<sequence>MPESWPLLLVGLTYLGLLFLLAYASETGWLPAWVARHPLTYSASLCLYATTWSFYGSVGFAAEQGYLFIAFYFGATLAFVLAPLLLKPLLRVVHEHQLGSIADLFAFRYPSRYTGVLVTAFMLLAVLPYLSLQIQAVVTSARLLTRATPPGVLALVFCGTITLFAVLFGARQVTPRIKHEGLVVAIAFESLVKIGALLAVGAYALWGVFGGIGPLTDWLGAHPEAVETLYAPLRNNQATGAWTTLLLVAFGAVFLLPRQFHMMFTENIDPGTLRTAIWAFPLLLLLINLPVPIILWASQLLQLEGPAEYYPLVLSVRGGDSWLTFVIFVGGLSAASSMIIVESLALAAMCLNHLVLPLLLSRRPATAPGLYRSLLWGRRALIAVVIFTGYVTYRSIEGNPGLVNLGLISFVAVTQFLPGAVAMLLWPRANRVGFVAGLCGGMLLWFLILVLPLLSGRPTPLLALPLIELRPWVFATFWSLAANVLLFVAGSFLVRPGDKERAADQALRLHAVLLVSDVPIASSVADIEGALSRLLGTATAAAELQRALQQTALSADERRPRQLHFLAERLQRNLSGLIGPQLAREALGLGIGRTRSGTRLVEEALEGSQGQLSGLAAELNHLRRFHRQILQTLPIGVCSLGERQEVQLWNDRMAALSGLTGAAVVGLRVPDLPAPWAQVFGDFLSGGQAYGYKLPVALADGQRQIRLRCEVVADDGDAHGLVLLVEDLTEQQRLEAELAHSARLASIGTLASGVAHEIGNPLTGITCVAQNLRDEPDEDERERGISDILVQSRRISDIVQSLLNFARAERPGAQERLVLRELLDEAIRLVRMSRSGRDLHFDNRVADRLEVDGDRGRMLQVFLNLLANAADASGSGGRVEVRSLVGAASVAIEIEDWGVGIPASLRDRILEPFFTTKAPGEGTGLGLSLVYRIVSDHGGSLSVDSIAGRGSRFTVRLPAHFDLSGNLLI</sequence>
<dbReference type="PANTHER" id="PTHR43065:SF10">
    <property type="entry name" value="PEROXIDE STRESS-ACTIVATED HISTIDINE KINASE MAK3"/>
    <property type="match status" value="1"/>
</dbReference>
<dbReference type="InterPro" id="IPR005467">
    <property type="entry name" value="His_kinase_dom"/>
</dbReference>
<dbReference type="OrthoDB" id="9764438at2"/>
<evidence type="ECO:0000256" key="11">
    <source>
        <dbReference type="ARBA" id="ARBA00022989"/>
    </source>
</evidence>
<evidence type="ECO:0000256" key="10">
    <source>
        <dbReference type="ARBA" id="ARBA00022840"/>
    </source>
</evidence>
<keyword evidence="11 14" id="KW-1133">Transmembrane helix</keyword>
<dbReference type="InterPro" id="IPR000014">
    <property type="entry name" value="PAS"/>
</dbReference>
<dbReference type="Proteomes" id="UP000003704">
    <property type="component" value="Unassembled WGS sequence"/>
</dbReference>
<comment type="similarity">
    <text evidence="3">Belongs to the sodium:solute symporter (SSF) (TC 2.A.21) family.</text>
</comment>
<dbReference type="SUPFAM" id="SSF55874">
    <property type="entry name" value="ATPase domain of HSP90 chaperone/DNA topoisomerase II/histidine kinase"/>
    <property type="match status" value="1"/>
</dbReference>
<dbReference type="InterPro" id="IPR038377">
    <property type="entry name" value="Na/Glc_symporter_sf"/>
</dbReference>
<dbReference type="EC" id="2.7.13.3" evidence="4"/>
<dbReference type="GO" id="GO:0000155">
    <property type="term" value="F:phosphorelay sensor kinase activity"/>
    <property type="evidence" value="ECO:0007669"/>
    <property type="project" value="InterPro"/>
</dbReference>
<evidence type="ECO:0000313" key="16">
    <source>
        <dbReference type="EMBL" id="EIT71931.1"/>
    </source>
</evidence>
<dbReference type="STRING" id="1172194.WQQ_20680"/>